<keyword evidence="6" id="KW-1185">Reference proteome</keyword>
<keyword evidence="2" id="KW-0521">NADP</keyword>
<evidence type="ECO:0000256" key="3">
    <source>
        <dbReference type="ARBA" id="ARBA00023002"/>
    </source>
</evidence>
<dbReference type="InterPro" id="IPR047122">
    <property type="entry name" value="Trans-enoyl_RdTase-like"/>
</dbReference>
<proteinExistence type="inferred from homology"/>
<evidence type="ECO:0000256" key="1">
    <source>
        <dbReference type="ARBA" id="ARBA00008072"/>
    </source>
</evidence>
<keyword evidence="3" id="KW-0560">Oxidoreductase</keyword>
<dbReference type="SUPFAM" id="SSF51735">
    <property type="entry name" value="NAD(P)-binding Rossmann-fold domains"/>
    <property type="match status" value="1"/>
</dbReference>
<dbReference type="AlphaFoldDB" id="A0A8H4RXQ3"/>
<comment type="similarity">
    <text evidence="1">Belongs to the zinc-containing alcohol dehydrogenase family.</text>
</comment>
<dbReference type="Pfam" id="PF08240">
    <property type="entry name" value="ADH_N"/>
    <property type="match status" value="1"/>
</dbReference>
<accession>A0A8H4RXQ3</accession>
<dbReference type="SMART" id="SM00829">
    <property type="entry name" value="PKS_ER"/>
    <property type="match status" value="1"/>
</dbReference>
<name>A0A8H4RXQ3_9HELO</name>
<evidence type="ECO:0000313" key="5">
    <source>
        <dbReference type="EMBL" id="KAF4636864.1"/>
    </source>
</evidence>
<organism evidence="5 6">
    <name type="scientific">Cudoniella acicularis</name>
    <dbReference type="NCBI Taxonomy" id="354080"/>
    <lineage>
        <taxon>Eukaryota</taxon>
        <taxon>Fungi</taxon>
        <taxon>Dikarya</taxon>
        <taxon>Ascomycota</taxon>
        <taxon>Pezizomycotina</taxon>
        <taxon>Leotiomycetes</taxon>
        <taxon>Helotiales</taxon>
        <taxon>Tricladiaceae</taxon>
        <taxon>Cudoniella</taxon>
    </lineage>
</organism>
<dbReference type="SUPFAM" id="SSF50129">
    <property type="entry name" value="GroES-like"/>
    <property type="match status" value="1"/>
</dbReference>
<protein>
    <recommendedName>
        <fullName evidence="4">Enoyl reductase (ER) domain-containing protein</fullName>
    </recommendedName>
</protein>
<dbReference type="InterPro" id="IPR020843">
    <property type="entry name" value="ER"/>
</dbReference>
<gene>
    <name evidence="5" type="ORF">G7Y89_g1215</name>
</gene>
<evidence type="ECO:0000313" key="6">
    <source>
        <dbReference type="Proteomes" id="UP000566819"/>
    </source>
</evidence>
<dbReference type="PANTHER" id="PTHR45348:SF6">
    <property type="entry name" value="TRANS-ENOYL REDUCTASE APDC"/>
    <property type="match status" value="1"/>
</dbReference>
<evidence type="ECO:0000259" key="4">
    <source>
        <dbReference type="SMART" id="SM00829"/>
    </source>
</evidence>
<sequence length="355" mass="38493">MEVQVPLRQEGLVAVSPGVLRLAEDIETPQIETDEILVKVEAVALNPSDWKTIDISCTPGAVSGGDFAGIIVKIGRHVQKSFNVGDRVCSVVFGANPARPKNGAFAEYVAAVGDLCFRVPESISPAIASSFGAGVMSVGLAFRSLGLDVSGSQNFESPGPFVLIYGGSTSTGTLAIQMLRHLGYTPITTCSPHNFALVESRGAVMAFDYKSSTCREEIRELTGMELRYAMDCIVTSKSTTICYGSIGRNGGKYTALESFPNRLSLRRKNVKPEWILAWSIFGKTIELGGDYRRDVRPEDRKFAVEWTKKIESLLENGELLPHPVQVHRGGLAEIPTGLETLRNGKVSGVKYVYTI</sequence>
<dbReference type="InterPro" id="IPR036291">
    <property type="entry name" value="NAD(P)-bd_dom_sf"/>
</dbReference>
<dbReference type="Gene3D" id="3.90.180.10">
    <property type="entry name" value="Medium-chain alcohol dehydrogenases, catalytic domain"/>
    <property type="match status" value="1"/>
</dbReference>
<dbReference type="Proteomes" id="UP000566819">
    <property type="component" value="Unassembled WGS sequence"/>
</dbReference>
<dbReference type="EMBL" id="JAAMPI010000046">
    <property type="protein sequence ID" value="KAF4636864.1"/>
    <property type="molecule type" value="Genomic_DNA"/>
</dbReference>
<dbReference type="OrthoDB" id="48317at2759"/>
<dbReference type="InterPro" id="IPR013154">
    <property type="entry name" value="ADH-like_N"/>
</dbReference>
<dbReference type="PANTHER" id="PTHR45348">
    <property type="entry name" value="HYPOTHETICAL OXIDOREDUCTASE (EUROFUNG)"/>
    <property type="match status" value="1"/>
</dbReference>
<feature type="domain" description="Enoyl reductase (ER)" evidence="4">
    <location>
        <begin position="18"/>
        <end position="349"/>
    </location>
</feature>
<dbReference type="GO" id="GO:0016651">
    <property type="term" value="F:oxidoreductase activity, acting on NAD(P)H"/>
    <property type="evidence" value="ECO:0007669"/>
    <property type="project" value="InterPro"/>
</dbReference>
<dbReference type="Gene3D" id="3.40.50.720">
    <property type="entry name" value="NAD(P)-binding Rossmann-like Domain"/>
    <property type="match status" value="1"/>
</dbReference>
<comment type="caution">
    <text evidence="5">The sequence shown here is derived from an EMBL/GenBank/DDBJ whole genome shotgun (WGS) entry which is preliminary data.</text>
</comment>
<reference evidence="5 6" key="1">
    <citation type="submission" date="2020-03" db="EMBL/GenBank/DDBJ databases">
        <title>Draft Genome Sequence of Cudoniella acicularis.</title>
        <authorList>
            <person name="Buettner E."/>
            <person name="Kellner H."/>
        </authorList>
    </citation>
    <scope>NUCLEOTIDE SEQUENCE [LARGE SCALE GENOMIC DNA]</scope>
    <source>
        <strain evidence="5 6">DSM 108380</strain>
    </source>
</reference>
<dbReference type="CDD" id="cd08249">
    <property type="entry name" value="enoyl_reductase_like"/>
    <property type="match status" value="1"/>
</dbReference>
<dbReference type="InterPro" id="IPR011032">
    <property type="entry name" value="GroES-like_sf"/>
</dbReference>
<evidence type="ECO:0000256" key="2">
    <source>
        <dbReference type="ARBA" id="ARBA00022857"/>
    </source>
</evidence>